<evidence type="ECO:0000313" key="3">
    <source>
        <dbReference type="Proteomes" id="UP000199656"/>
    </source>
</evidence>
<dbReference type="InterPro" id="IPR014922">
    <property type="entry name" value="YdhG-like"/>
</dbReference>
<sequence>MNPKIDSFLSRATNWHDEMEKLRKILLSCDLTEELKWGKPCYSHHGKNIVIIQGFKDYCALLFFKGYLLSDPEGVLVKTGQNTVVGRQMRFTDAKTITKLAPVIKAYIYEAIEAEEAGIKADVKKEALPIPEELRSAFSKNTKLKTSFQALTPGRQNAYIFYFSQPKQSKTRTARIEKYIPYILQGKGMNDDFISKRK</sequence>
<accession>A0A1H4D237</accession>
<dbReference type="OrthoDB" id="214150at2"/>
<protein>
    <submittedName>
        <fullName evidence="2">Uncharacterized conserved protein YdeI, YjbR/CyaY-like superfamily, DUF1801 family</fullName>
    </submittedName>
</protein>
<evidence type="ECO:0000313" key="2">
    <source>
        <dbReference type="EMBL" id="SEA66774.1"/>
    </source>
</evidence>
<proteinExistence type="predicted"/>
<dbReference type="SUPFAM" id="SSF159888">
    <property type="entry name" value="YdhG-like"/>
    <property type="match status" value="1"/>
</dbReference>
<dbReference type="Proteomes" id="UP000199656">
    <property type="component" value="Unassembled WGS sequence"/>
</dbReference>
<feature type="domain" description="YdhG-like" evidence="1">
    <location>
        <begin position="15"/>
        <end position="112"/>
    </location>
</feature>
<dbReference type="EMBL" id="FNRL01000012">
    <property type="protein sequence ID" value="SEA66774.1"/>
    <property type="molecule type" value="Genomic_DNA"/>
</dbReference>
<dbReference type="Pfam" id="PF13376">
    <property type="entry name" value="OmdA"/>
    <property type="match status" value="1"/>
</dbReference>
<evidence type="ECO:0000259" key="1">
    <source>
        <dbReference type="Pfam" id="PF08818"/>
    </source>
</evidence>
<dbReference type="AlphaFoldDB" id="A0A1H4D237"/>
<dbReference type="InterPro" id="IPR016786">
    <property type="entry name" value="YdeI_bac"/>
</dbReference>
<keyword evidence="3" id="KW-1185">Reference proteome</keyword>
<gene>
    <name evidence="2" type="ORF">SAMN05660909_02914</name>
</gene>
<dbReference type="Pfam" id="PF08818">
    <property type="entry name" value="DUF1801"/>
    <property type="match status" value="1"/>
</dbReference>
<reference evidence="3" key="1">
    <citation type="submission" date="2016-10" db="EMBL/GenBank/DDBJ databases">
        <authorList>
            <person name="Varghese N."/>
            <person name="Submissions S."/>
        </authorList>
    </citation>
    <scope>NUCLEOTIDE SEQUENCE [LARGE SCALE GENOMIC DNA]</scope>
    <source>
        <strain evidence="3">DSM 23920</strain>
    </source>
</reference>
<name>A0A1H4D237_9BACT</name>
<dbReference type="PIRSF" id="PIRSF021308">
    <property type="entry name" value="UCP021308"/>
    <property type="match status" value="1"/>
</dbReference>
<dbReference type="Gene3D" id="3.90.1150.200">
    <property type="match status" value="1"/>
</dbReference>
<dbReference type="STRING" id="408074.SAMN05660909_02914"/>
<dbReference type="RefSeq" id="WP_089762658.1">
    <property type="nucleotide sequence ID" value="NZ_BKAT01000018.1"/>
</dbReference>
<organism evidence="2 3">
    <name type="scientific">Chitinophaga terrae</name>
    <name type="common">ex Kim and Jung 2007</name>
    <dbReference type="NCBI Taxonomy" id="408074"/>
    <lineage>
        <taxon>Bacteria</taxon>
        <taxon>Pseudomonadati</taxon>
        <taxon>Bacteroidota</taxon>
        <taxon>Chitinophagia</taxon>
        <taxon>Chitinophagales</taxon>
        <taxon>Chitinophagaceae</taxon>
        <taxon>Chitinophaga</taxon>
    </lineage>
</organism>